<protein>
    <submittedName>
        <fullName evidence="2">Uncharacterized protein</fullName>
    </submittedName>
</protein>
<accession>A0ABX1CMU3</accession>
<gene>
    <name evidence="2" type="ORF">HBH26_09180</name>
</gene>
<dbReference type="EMBL" id="JAAVJH010000005">
    <property type="protein sequence ID" value="NJR78759.1"/>
    <property type="molecule type" value="Genomic_DNA"/>
</dbReference>
<name>A0ABX1CMU3_9SPHN</name>
<sequence length="182" mass="20148">MSGGVQPLPNPPRAKPVIMTGSPKSRAAARPRREDFRIRLSPEDHAKVLAHIAAAGFSGPFAKQDWLRSLIPAMAPPRPSRAARGEDTAQRMPMPGGQEALALLGNVAVDLRDAARDLRRLREWIDRIDPVFIADEHRERVKHELPVIAEKVLTRLTALEPALRPRLDSAIDAIVAPKRRAR</sequence>
<dbReference type="RefSeq" id="WP_168134310.1">
    <property type="nucleotide sequence ID" value="NZ_JAAVJH010000005.1"/>
</dbReference>
<evidence type="ECO:0000256" key="1">
    <source>
        <dbReference type="SAM" id="MobiDB-lite"/>
    </source>
</evidence>
<feature type="region of interest" description="Disordered" evidence="1">
    <location>
        <begin position="1"/>
        <end position="34"/>
    </location>
</feature>
<reference evidence="2 3" key="1">
    <citation type="submission" date="2020-03" db="EMBL/GenBank/DDBJ databases">
        <authorList>
            <person name="Wang L."/>
            <person name="He N."/>
            <person name="Li Y."/>
            <person name="Fang Y."/>
            <person name="Zhang F."/>
        </authorList>
    </citation>
    <scope>NUCLEOTIDE SEQUENCE [LARGE SCALE GENOMIC DNA]</scope>
    <source>
        <strain evidence="2 3">36D10-4-7</strain>
    </source>
</reference>
<dbReference type="Proteomes" id="UP000732399">
    <property type="component" value="Unassembled WGS sequence"/>
</dbReference>
<evidence type="ECO:0000313" key="2">
    <source>
        <dbReference type="EMBL" id="NJR78759.1"/>
    </source>
</evidence>
<comment type="caution">
    <text evidence="2">The sequence shown here is derived from an EMBL/GenBank/DDBJ whole genome shotgun (WGS) entry which is preliminary data.</text>
</comment>
<proteinExistence type="predicted"/>
<organism evidence="2 3">
    <name type="scientific">Sphingomonas corticis</name>
    <dbReference type="NCBI Taxonomy" id="2722791"/>
    <lineage>
        <taxon>Bacteria</taxon>
        <taxon>Pseudomonadati</taxon>
        <taxon>Pseudomonadota</taxon>
        <taxon>Alphaproteobacteria</taxon>
        <taxon>Sphingomonadales</taxon>
        <taxon>Sphingomonadaceae</taxon>
        <taxon>Sphingomonas</taxon>
    </lineage>
</organism>
<evidence type="ECO:0000313" key="3">
    <source>
        <dbReference type="Proteomes" id="UP000732399"/>
    </source>
</evidence>
<keyword evidence="3" id="KW-1185">Reference proteome</keyword>